<dbReference type="Gene3D" id="2.40.50.180">
    <property type="entry name" value="CheA-289, Domain 4"/>
    <property type="match status" value="1"/>
</dbReference>
<dbReference type="Pfam" id="PF01584">
    <property type="entry name" value="CheW"/>
    <property type="match status" value="1"/>
</dbReference>
<evidence type="ECO:0000259" key="2">
    <source>
        <dbReference type="PROSITE" id="PS50851"/>
    </source>
</evidence>
<dbReference type="PROSITE" id="PS50851">
    <property type="entry name" value="CHEW"/>
    <property type="match status" value="1"/>
</dbReference>
<organism evidence="3 4">
    <name type="scientific">Pontibacter fetidus</name>
    <dbReference type="NCBI Taxonomy" id="2700082"/>
    <lineage>
        <taxon>Bacteria</taxon>
        <taxon>Pseudomonadati</taxon>
        <taxon>Bacteroidota</taxon>
        <taxon>Cytophagia</taxon>
        <taxon>Cytophagales</taxon>
        <taxon>Hymenobacteraceae</taxon>
        <taxon>Pontibacter</taxon>
    </lineage>
</organism>
<dbReference type="RefSeq" id="WP_162345564.1">
    <property type="nucleotide sequence ID" value="NZ_JAAEAA010000006.1"/>
</dbReference>
<feature type="domain" description="CheW-like" evidence="2">
    <location>
        <begin position="38"/>
        <end position="183"/>
    </location>
</feature>
<dbReference type="PANTHER" id="PTHR22617">
    <property type="entry name" value="CHEMOTAXIS SENSOR HISTIDINE KINASE-RELATED"/>
    <property type="match status" value="1"/>
</dbReference>
<comment type="caution">
    <text evidence="3">The sequence shown here is derived from an EMBL/GenBank/DDBJ whole genome shotgun (WGS) entry which is preliminary data.</text>
</comment>
<dbReference type="GO" id="GO:0006935">
    <property type="term" value="P:chemotaxis"/>
    <property type="evidence" value="ECO:0007669"/>
    <property type="project" value="InterPro"/>
</dbReference>
<evidence type="ECO:0000313" key="3">
    <source>
        <dbReference type="EMBL" id="NDK55506.1"/>
    </source>
</evidence>
<dbReference type="SUPFAM" id="SSF50341">
    <property type="entry name" value="CheW-like"/>
    <property type="match status" value="1"/>
</dbReference>
<dbReference type="EMBL" id="JAAEAA010000006">
    <property type="protein sequence ID" value="NDK55506.1"/>
    <property type="molecule type" value="Genomic_DNA"/>
</dbReference>
<reference evidence="3 4" key="1">
    <citation type="submission" date="2020-01" db="EMBL/GenBank/DDBJ databases">
        <authorList>
            <person name="Kim M.K."/>
        </authorList>
    </citation>
    <scope>NUCLEOTIDE SEQUENCE [LARGE SCALE GENOMIC DNA]</scope>
    <source>
        <strain evidence="3 4">BT213</strain>
    </source>
</reference>
<name>A0A6B2H4F5_9BACT</name>
<dbReference type="InterPro" id="IPR036061">
    <property type="entry name" value="CheW-like_dom_sf"/>
</dbReference>
<accession>A0A6B2H4F5</accession>
<evidence type="ECO:0000313" key="4">
    <source>
        <dbReference type="Proteomes" id="UP000478546"/>
    </source>
</evidence>
<dbReference type="GO" id="GO:0007165">
    <property type="term" value="P:signal transduction"/>
    <property type="evidence" value="ECO:0007669"/>
    <property type="project" value="InterPro"/>
</dbReference>
<sequence>MPTKKDKALETALTQEETAASSGNGKEESAKIKVNEPLLHLIVFKLGAEYYGIKIEQVKEVTVTPSITRMPRTPDFIKGVANIRGDIIAIMNLEERFGIRPDTSVAASDLTYTLVIEAKEYSIGVVVREVPQSLNLAVSKMDKTPSFLQDIAVQENYIEGIAKVDNRLIIVLDMFKILSSDEIKQLSN</sequence>
<feature type="region of interest" description="Disordered" evidence="1">
    <location>
        <begin position="1"/>
        <end position="28"/>
    </location>
</feature>
<keyword evidence="4" id="KW-1185">Reference proteome</keyword>
<dbReference type="GO" id="GO:0005829">
    <property type="term" value="C:cytosol"/>
    <property type="evidence" value="ECO:0007669"/>
    <property type="project" value="TreeGrafter"/>
</dbReference>
<dbReference type="SMART" id="SM00260">
    <property type="entry name" value="CheW"/>
    <property type="match status" value="1"/>
</dbReference>
<gene>
    <name evidence="3" type="ORF">GWO68_06220</name>
</gene>
<dbReference type="AlphaFoldDB" id="A0A6B2H4F5"/>
<feature type="compositionally biased region" description="Polar residues" evidence="1">
    <location>
        <begin position="12"/>
        <end position="24"/>
    </location>
</feature>
<dbReference type="PANTHER" id="PTHR22617:SF23">
    <property type="entry name" value="CHEMOTAXIS PROTEIN CHEW"/>
    <property type="match status" value="1"/>
</dbReference>
<evidence type="ECO:0000256" key="1">
    <source>
        <dbReference type="SAM" id="MobiDB-lite"/>
    </source>
</evidence>
<dbReference type="InterPro" id="IPR039315">
    <property type="entry name" value="CheW"/>
</dbReference>
<protein>
    <submittedName>
        <fullName evidence="3">Purine-binding chemotaxis protein CheW</fullName>
    </submittedName>
</protein>
<proteinExistence type="predicted"/>
<dbReference type="InterPro" id="IPR002545">
    <property type="entry name" value="CheW-lke_dom"/>
</dbReference>
<dbReference type="Gene3D" id="2.30.30.40">
    <property type="entry name" value="SH3 Domains"/>
    <property type="match status" value="1"/>
</dbReference>
<dbReference type="Proteomes" id="UP000478546">
    <property type="component" value="Unassembled WGS sequence"/>
</dbReference>